<evidence type="ECO:0000313" key="3">
    <source>
        <dbReference type="Proteomes" id="UP000249204"/>
    </source>
</evidence>
<dbReference type="AlphaFoldDB" id="A0A2W6NK61"/>
<reference evidence="2 3" key="1">
    <citation type="submission" date="2018-06" db="EMBL/GenBank/DDBJ databases">
        <title>Isolation of heavy metals resistant Paenibacillus silvae NC2 from Gold-Copper mine in ZiJin, China.</title>
        <authorList>
            <person name="Xu J."/>
            <person name="Mazhar H.S."/>
            <person name="Rensing C."/>
        </authorList>
    </citation>
    <scope>NUCLEOTIDE SEQUENCE [LARGE SCALE GENOMIC DNA]</scope>
    <source>
        <strain evidence="2 3">NC2</strain>
    </source>
</reference>
<gene>
    <name evidence="2" type="ORF">DN757_07195</name>
</gene>
<dbReference type="GO" id="GO:0003700">
    <property type="term" value="F:DNA-binding transcription factor activity"/>
    <property type="evidence" value="ECO:0007669"/>
    <property type="project" value="InterPro"/>
</dbReference>
<evidence type="ECO:0000259" key="1">
    <source>
        <dbReference type="Pfam" id="PF04542"/>
    </source>
</evidence>
<dbReference type="SUPFAM" id="SSF88946">
    <property type="entry name" value="Sigma2 domain of RNA polymerase sigma factors"/>
    <property type="match status" value="1"/>
</dbReference>
<dbReference type="InterPro" id="IPR013325">
    <property type="entry name" value="RNA_pol_sigma_r2"/>
</dbReference>
<dbReference type="SUPFAM" id="SSF88659">
    <property type="entry name" value="Sigma3 and sigma4 domains of RNA polymerase sigma factors"/>
    <property type="match status" value="1"/>
</dbReference>
<accession>A0A2W6NK61</accession>
<dbReference type="EMBL" id="QKWW01000021">
    <property type="protein sequence ID" value="PZT56297.1"/>
    <property type="molecule type" value="Genomic_DNA"/>
</dbReference>
<dbReference type="NCBIfam" id="TIGR02937">
    <property type="entry name" value="sigma70-ECF"/>
    <property type="match status" value="1"/>
</dbReference>
<feature type="domain" description="RNA polymerase sigma-70 region 2" evidence="1">
    <location>
        <begin position="66"/>
        <end position="114"/>
    </location>
</feature>
<name>A0A2W6NK61_9BACL</name>
<dbReference type="GO" id="GO:0006352">
    <property type="term" value="P:DNA-templated transcription initiation"/>
    <property type="evidence" value="ECO:0007669"/>
    <property type="project" value="InterPro"/>
</dbReference>
<proteinExistence type="predicted"/>
<dbReference type="InterPro" id="IPR013324">
    <property type="entry name" value="RNA_pol_sigma_r3/r4-like"/>
</dbReference>
<dbReference type="Pfam" id="PF04542">
    <property type="entry name" value="Sigma70_r2"/>
    <property type="match status" value="1"/>
</dbReference>
<dbReference type="Proteomes" id="UP000249204">
    <property type="component" value="Unassembled WGS sequence"/>
</dbReference>
<dbReference type="InterPro" id="IPR007627">
    <property type="entry name" value="RNA_pol_sigma70_r2"/>
</dbReference>
<protein>
    <submittedName>
        <fullName evidence="2">Sigma-70 family RNA polymerase sigma factor</fullName>
    </submittedName>
</protein>
<organism evidence="2 3">
    <name type="scientific">Paenibacillus silvae</name>
    <dbReference type="NCBI Taxonomy" id="1325358"/>
    <lineage>
        <taxon>Bacteria</taxon>
        <taxon>Bacillati</taxon>
        <taxon>Bacillota</taxon>
        <taxon>Bacilli</taxon>
        <taxon>Bacillales</taxon>
        <taxon>Paenibacillaceae</taxon>
        <taxon>Paenibacillus</taxon>
    </lineage>
</organism>
<evidence type="ECO:0000313" key="2">
    <source>
        <dbReference type="EMBL" id="PZT56297.1"/>
    </source>
</evidence>
<sequence>MIFFRLPKKIKKMSLCPDHYFVTGGENIMSATTAMGFDALFETGDIDMFLNKAQEKCRHKLRGKTFAGMEKEDVTQEILIKLVNSLEKYDADKAKMSTFVDHLIDNKIKDMYRKCTSEKNLSVVNAAQITTTDSGGDEGDGGERALVFGHTGFAYENFEFLTDIMENMGMNDREKEIFKLRTSGYEFVEIAAIMRVSKARISQIWKGIRVKYEAL</sequence>
<comment type="caution">
    <text evidence="2">The sequence shown here is derived from an EMBL/GenBank/DDBJ whole genome shotgun (WGS) entry which is preliminary data.</text>
</comment>
<dbReference type="Gene3D" id="1.10.1740.10">
    <property type="match status" value="1"/>
</dbReference>
<dbReference type="InterPro" id="IPR014284">
    <property type="entry name" value="RNA_pol_sigma-70_dom"/>
</dbReference>